<dbReference type="InterPro" id="IPR027417">
    <property type="entry name" value="P-loop_NTPase"/>
</dbReference>
<dbReference type="AlphaFoldDB" id="A0A8C1XVV4"/>
<dbReference type="Gene3D" id="3.40.50.300">
    <property type="entry name" value="P-loop containing nucleotide triphosphate hydrolases"/>
    <property type="match status" value="1"/>
</dbReference>
<organism evidence="1 2">
    <name type="scientific">Cyprinus carpio</name>
    <name type="common">Common carp</name>
    <dbReference type="NCBI Taxonomy" id="7962"/>
    <lineage>
        <taxon>Eukaryota</taxon>
        <taxon>Metazoa</taxon>
        <taxon>Chordata</taxon>
        <taxon>Craniata</taxon>
        <taxon>Vertebrata</taxon>
        <taxon>Euteleostomi</taxon>
        <taxon>Actinopterygii</taxon>
        <taxon>Neopterygii</taxon>
        <taxon>Teleostei</taxon>
        <taxon>Ostariophysi</taxon>
        <taxon>Cypriniformes</taxon>
        <taxon>Cyprinidae</taxon>
        <taxon>Cyprininae</taxon>
        <taxon>Cyprinus</taxon>
    </lineage>
</organism>
<name>A0A8C1XVV4_CYPCA</name>
<protein>
    <submittedName>
        <fullName evidence="1">Muscle-specific beta 1 integrin binding protein</fullName>
    </submittedName>
</protein>
<dbReference type="Proteomes" id="UP000694700">
    <property type="component" value="Unplaced"/>
</dbReference>
<proteinExistence type="predicted"/>
<sequence>PKSASSHLSMFYWSLLFQPPDLIAVGEDGFKQWDVITALDMEAMVSTVKGWMENPIKFARSHGIQVTPATEMDDPESQVHILILEGFLLYNYKNLFCFLSFSNRRLQLIICTIL</sequence>
<reference evidence="1" key="1">
    <citation type="submission" date="2025-08" db="UniProtKB">
        <authorList>
            <consortium name="Ensembl"/>
        </authorList>
    </citation>
    <scope>IDENTIFICATION</scope>
</reference>
<evidence type="ECO:0000313" key="2">
    <source>
        <dbReference type="Proteomes" id="UP000694700"/>
    </source>
</evidence>
<evidence type="ECO:0000313" key="1">
    <source>
        <dbReference type="Ensembl" id="ENSCCRP00015085676.1"/>
    </source>
</evidence>
<accession>A0A8C1XVV4</accession>
<dbReference type="Ensembl" id="ENSCCRT00015088457.1">
    <property type="protein sequence ID" value="ENSCCRP00015085676.1"/>
    <property type="gene ID" value="ENSCCRG00015034550.1"/>
</dbReference>